<keyword evidence="3" id="KW-0808">Transferase</keyword>
<dbReference type="Pfam" id="PF14542">
    <property type="entry name" value="Acetyltransf_CG"/>
    <property type="match status" value="1"/>
</dbReference>
<dbReference type="InterPro" id="IPR045057">
    <property type="entry name" value="Gcn5-rel_NAT"/>
</dbReference>
<dbReference type="InterPro" id="IPR000182">
    <property type="entry name" value="GNAT_dom"/>
</dbReference>
<evidence type="ECO:0000259" key="1">
    <source>
        <dbReference type="PROSITE" id="PS51186"/>
    </source>
</evidence>
<dbReference type="PROSITE" id="PS51729">
    <property type="entry name" value="GNAT_YJDJ"/>
    <property type="match status" value="1"/>
</dbReference>
<dbReference type="InterPro" id="IPR031165">
    <property type="entry name" value="GNAT_YJDJ"/>
</dbReference>
<evidence type="ECO:0000259" key="2">
    <source>
        <dbReference type="PROSITE" id="PS51729"/>
    </source>
</evidence>
<dbReference type="EMBL" id="CP031700">
    <property type="protein sequence ID" value="QEY26789.1"/>
    <property type="molecule type" value="Genomic_DNA"/>
</dbReference>
<dbReference type="GO" id="GO:0016747">
    <property type="term" value="F:acyltransferase activity, transferring groups other than amino-acyl groups"/>
    <property type="evidence" value="ECO:0007669"/>
    <property type="project" value="InterPro"/>
</dbReference>
<gene>
    <name evidence="3" type="ORF">D0T92_09780</name>
</gene>
<protein>
    <submittedName>
        <fullName evidence="3">N-acetyltransferase</fullName>
    </submittedName>
</protein>
<dbReference type="PROSITE" id="PS51186">
    <property type="entry name" value="GNAT"/>
    <property type="match status" value="1"/>
</dbReference>
<dbReference type="CDD" id="cd04301">
    <property type="entry name" value="NAT_SF"/>
    <property type="match status" value="1"/>
</dbReference>
<dbReference type="OrthoDB" id="9813275at2"/>
<dbReference type="Gene3D" id="3.40.630.30">
    <property type="match status" value="1"/>
</dbReference>
<dbReference type="KEGG" id="nzl:D0T92_09780"/>
<evidence type="ECO:0000313" key="4">
    <source>
        <dbReference type="Proteomes" id="UP000325713"/>
    </source>
</evidence>
<dbReference type="InterPro" id="IPR016181">
    <property type="entry name" value="Acyl_CoA_acyltransferase"/>
</dbReference>
<keyword evidence="4" id="KW-1185">Reference proteome</keyword>
<reference evidence="3 4" key="1">
    <citation type="submission" date="2018-08" db="EMBL/GenBank/DDBJ databases">
        <title>Neisseria zalophi ATCC BAA-2455 complete genome.</title>
        <authorList>
            <person name="Veseli I.A."/>
            <person name="Buttler R."/>
            <person name="Mascarenhas dos Santos A.C."/>
            <person name="Pombert J.-F."/>
        </authorList>
    </citation>
    <scope>NUCLEOTIDE SEQUENCE [LARGE SCALE GENOMIC DNA]</scope>
    <source>
        <strain evidence="3 4">ATCC BAA-2455</strain>
    </source>
</reference>
<dbReference type="PANTHER" id="PTHR31435">
    <property type="entry name" value="PROTEIN NATD1"/>
    <property type="match status" value="1"/>
</dbReference>
<dbReference type="PANTHER" id="PTHR31435:SF9">
    <property type="entry name" value="PROTEIN NATD1"/>
    <property type="match status" value="1"/>
</dbReference>
<dbReference type="AlphaFoldDB" id="A0A5J6PVN6"/>
<feature type="domain" description="N-acetyltransferase" evidence="1">
    <location>
        <begin position="1"/>
        <end position="89"/>
    </location>
</feature>
<name>A0A5J6PVN6_9NEIS</name>
<evidence type="ECO:0000313" key="3">
    <source>
        <dbReference type="EMBL" id="QEY26789.1"/>
    </source>
</evidence>
<organism evidence="3 4">
    <name type="scientific">Neisseria zalophi</name>
    <dbReference type="NCBI Taxonomy" id="640030"/>
    <lineage>
        <taxon>Bacteria</taxon>
        <taxon>Pseudomonadati</taxon>
        <taxon>Pseudomonadota</taxon>
        <taxon>Betaproteobacteria</taxon>
        <taxon>Neisseriales</taxon>
        <taxon>Neisseriaceae</taxon>
        <taxon>Neisseria</taxon>
    </lineage>
</organism>
<dbReference type="Proteomes" id="UP000325713">
    <property type="component" value="Chromosome"/>
</dbReference>
<feature type="domain" description="N-acetyltransferase" evidence="2">
    <location>
        <begin position="6"/>
        <end position="89"/>
    </location>
</feature>
<sequence length="89" mass="10137">MSHVIQHIPEQQKFILSVEGKEAGFIDYLADNNTWDITHTVVDPAFRGQGLARILVDAVIEYAEQNHIRLIAHCDYAESVLRKHQLKAV</sequence>
<accession>A0A5J6PVN6</accession>
<proteinExistence type="predicted"/>
<dbReference type="RefSeq" id="WP_151052391.1">
    <property type="nucleotide sequence ID" value="NZ_CP031700.1"/>
</dbReference>
<dbReference type="SUPFAM" id="SSF55729">
    <property type="entry name" value="Acyl-CoA N-acyltransferases (Nat)"/>
    <property type="match status" value="1"/>
</dbReference>